<keyword evidence="3" id="KW-1185">Reference proteome</keyword>
<evidence type="ECO:0000313" key="2">
    <source>
        <dbReference type="EMBL" id="ATG47708.1"/>
    </source>
</evidence>
<dbReference type="KEGG" id="ceh:CEW89_09065"/>
<sequence>MPFSRGAYPKRPGLSIAAHRPPRRKVARNLAKPGAWPTRTTATRLRTRRSVLVSRKRQNVTRSRPVFNPQSPLTDDIVTLENALIVPWGEGRKRGISRPAGVYDAQGVYQQLSQCFRNTSAATTTEPKGPVPEAEDELKGTWLFGGLLYQHFGHALLESTSRLWARSVMPEVENVAFLMKKQVNRPRRFTDPMAPMIDMFAGGIGKLAGIKAPTRVERLVLAPQGFGTGDMIAGSPEFRAHIHKVLADRVKPEGPEKIYISRTELYSKRGRYFAEDRIEALLKAEGYHIYHPQTHDLEAQAAQYAAAHTIISSDNSALHMAAFFARPDSRLAIIQRRPADVLDDYLTQYQWFARMQINVMDALNGRYYQFDGAGQSNELYAELDFPTLGRKLVEAGYINDTTGWTAPGPEVIEAERRLLSEKLGIEIRLAEISHEA</sequence>
<reference evidence="2 3" key="1">
    <citation type="submission" date="2017-06" db="EMBL/GenBank/DDBJ databases">
        <title>Celeribacter sp. TSPH2 complete genome sequence.</title>
        <authorList>
            <person name="Woo J.-H."/>
            <person name="Kim H.-S."/>
        </authorList>
    </citation>
    <scope>NUCLEOTIDE SEQUENCE [LARGE SCALE GENOMIC DNA]</scope>
    <source>
        <strain evidence="2 3">TSPH2</strain>
    </source>
</reference>
<protein>
    <recommendedName>
        <fullName evidence="1">Glycosyltransferase 61 catalytic domain-containing protein</fullName>
    </recommendedName>
</protein>
<dbReference type="Proteomes" id="UP000217935">
    <property type="component" value="Chromosome"/>
</dbReference>
<evidence type="ECO:0000313" key="3">
    <source>
        <dbReference type="Proteomes" id="UP000217935"/>
    </source>
</evidence>
<organism evidence="2 3">
    <name type="scientific">Celeribacter ethanolicus</name>
    <dbReference type="NCBI Taxonomy" id="1758178"/>
    <lineage>
        <taxon>Bacteria</taxon>
        <taxon>Pseudomonadati</taxon>
        <taxon>Pseudomonadota</taxon>
        <taxon>Alphaproteobacteria</taxon>
        <taxon>Rhodobacterales</taxon>
        <taxon>Roseobacteraceae</taxon>
        <taxon>Celeribacter</taxon>
    </lineage>
</organism>
<dbReference type="InterPro" id="IPR049625">
    <property type="entry name" value="Glyco_transf_61_cat"/>
</dbReference>
<dbReference type="EMBL" id="CP022196">
    <property type="protein sequence ID" value="ATG47708.1"/>
    <property type="molecule type" value="Genomic_DNA"/>
</dbReference>
<evidence type="ECO:0000259" key="1">
    <source>
        <dbReference type="Pfam" id="PF04577"/>
    </source>
</evidence>
<gene>
    <name evidence="2" type="ORF">CEW89_09065</name>
</gene>
<dbReference type="STRING" id="1758178.GCA_001550095_02149"/>
<feature type="domain" description="Glycosyltransferase 61 catalytic" evidence="1">
    <location>
        <begin position="152"/>
        <end position="330"/>
    </location>
</feature>
<dbReference type="AlphaFoldDB" id="A0A291GC33"/>
<dbReference type="Pfam" id="PF04577">
    <property type="entry name" value="Glyco_transf_61"/>
    <property type="match status" value="1"/>
</dbReference>
<name>A0A291GC33_9RHOB</name>
<dbReference type="GO" id="GO:0016757">
    <property type="term" value="F:glycosyltransferase activity"/>
    <property type="evidence" value="ECO:0007669"/>
    <property type="project" value="InterPro"/>
</dbReference>
<proteinExistence type="predicted"/>
<accession>A0A291GC33</accession>